<feature type="compositionally biased region" description="Acidic residues" evidence="1">
    <location>
        <begin position="93"/>
        <end position="105"/>
    </location>
</feature>
<feature type="compositionally biased region" description="Pro residues" evidence="1">
    <location>
        <begin position="357"/>
        <end position="376"/>
    </location>
</feature>
<organism evidence="3 4">
    <name type="scientific">Brenthis ino</name>
    <name type="common">lesser marbled fritillary</name>
    <dbReference type="NCBI Taxonomy" id="405034"/>
    <lineage>
        <taxon>Eukaryota</taxon>
        <taxon>Metazoa</taxon>
        <taxon>Ecdysozoa</taxon>
        <taxon>Arthropoda</taxon>
        <taxon>Hexapoda</taxon>
        <taxon>Insecta</taxon>
        <taxon>Pterygota</taxon>
        <taxon>Neoptera</taxon>
        <taxon>Endopterygota</taxon>
        <taxon>Lepidoptera</taxon>
        <taxon>Glossata</taxon>
        <taxon>Ditrysia</taxon>
        <taxon>Papilionoidea</taxon>
        <taxon>Nymphalidae</taxon>
        <taxon>Heliconiinae</taxon>
        <taxon>Argynnini</taxon>
        <taxon>Brenthis</taxon>
    </lineage>
</organism>
<dbReference type="EMBL" id="OV170234">
    <property type="protein sequence ID" value="CAH0719651.1"/>
    <property type="molecule type" value="Genomic_DNA"/>
</dbReference>
<feature type="compositionally biased region" description="Basic and acidic residues" evidence="1">
    <location>
        <begin position="304"/>
        <end position="321"/>
    </location>
</feature>
<dbReference type="OrthoDB" id="422839at2759"/>
<feature type="compositionally biased region" description="Pro residues" evidence="1">
    <location>
        <begin position="23"/>
        <end position="35"/>
    </location>
</feature>
<feature type="region of interest" description="Disordered" evidence="1">
    <location>
        <begin position="1"/>
        <end position="174"/>
    </location>
</feature>
<feature type="region of interest" description="Disordered" evidence="1">
    <location>
        <begin position="333"/>
        <end position="385"/>
    </location>
</feature>
<evidence type="ECO:0000259" key="2">
    <source>
        <dbReference type="Pfam" id="PF22936"/>
    </source>
</evidence>
<dbReference type="InterPro" id="IPR054722">
    <property type="entry name" value="PolX-like_BBD"/>
</dbReference>
<feature type="compositionally biased region" description="Low complexity" evidence="1">
    <location>
        <begin position="345"/>
        <end position="356"/>
    </location>
</feature>
<feature type="non-terminal residue" evidence="3">
    <location>
        <position position="1002"/>
    </location>
</feature>
<feature type="compositionally biased region" description="Polar residues" evidence="1">
    <location>
        <begin position="281"/>
        <end position="291"/>
    </location>
</feature>
<dbReference type="PANTHER" id="PTHR47592">
    <property type="entry name" value="PBF68 PROTEIN"/>
    <property type="match status" value="1"/>
</dbReference>
<feature type="region of interest" description="Disordered" evidence="1">
    <location>
        <begin position="405"/>
        <end position="445"/>
    </location>
</feature>
<evidence type="ECO:0000313" key="3">
    <source>
        <dbReference type="EMBL" id="CAH0719651.1"/>
    </source>
</evidence>
<sequence>MQPKRMRMRQPSNPRLSPSGATSPPPSVSPPPSPSVAPSSPTSSCSVPSPGMFVECSPPSASNPLPDSPMQHPSQPPRLHPRHRRDKDINYGSEDDSDKSDDEDALGFSGIPRVLQSIMETPLDLDEDAAGEPTSAQGADMGGSDPEPASDHAPADVPPTATDQPWSWEKNKDGIPSHVKSLNHYHTNDGYLFKSRIAASASCNKRHFIMDRNEKHPRTRGGPRRRMLVRVGRGGSPPVVEEVPVVAGPSRVRGRGRARVSRTIARRQRPGPLNVHEPSPSVATPPSSISMDKTMKRRRGRANARHERPGPHTIHEFVIRDIGELPEDRGLETALHPKRMRTRQSSNPRPSPSAATSPPPSVSPPPPSVLPPPSPSVAPSSPSSSCSVPSPAIFVVCSPPSASNPLPDSLMQHPSPPKRPHPRHRRDKDINCGSENDSDKSDDEGVLAFSGIPRTASDAWKRLSDTFEDKGLYRRVLLLRQLHRIEFNNFSSMSDYIEGVMKLVAQLSDIGKVIDDAEIAEILLSGLPEDFNVLVSSLETASLTKTLSSEVVRTRLLQEDHRRNNNGNTSENLAYAANNKRRFKNLVCTYCRKSNHTIKQCFKRKRDEAKKKNEDQHTLFATAYSTSHLNEFIIDSGATAHMCADSTLVQDPVNKKCAITVANGQQLQCEMVGKTTLSDNVSLSNVLFVPDLSNNLISVSEITNKGYVVTFHKDYCTIYSDCKITGNQVLFANKNNGLYKFKLQDRPNPRVGHSMSLQSRQGTMSANAAACVPISIWHKRLGHLNHKGMCILGDGNQCVGVVFQHENDVPGSCVSCLTGKMHESSYPRSSGGRAAHPLDLIHSDEDLRLPYEAQIGNGTTSLPLQSPLSDVYRTASEDSTEDDDDEAEVLSGSDVSLSPSLSRGAEQTASNGNDVSISRPVRSTRGIIPERYKDYYLSSLLADVSSLDEPSTYDEAMNSPEKDEWLKAMRTFPHKIELPILCVKYLLKLLFSTFCDFFIAHE</sequence>
<dbReference type="Proteomes" id="UP000838878">
    <property type="component" value="Chromosome 14"/>
</dbReference>
<feature type="compositionally biased region" description="Acidic residues" evidence="1">
    <location>
        <begin position="878"/>
        <end position="888"/>
    </location>
</feature>
<accession>A0A8J9Y9H9</accession>
<proteinExistence type="predicted"/>
<feature type="compositionally biased region" description="Basic residues" evidence="1">
    <location>
        <begin position="416"/>
        <end position="426"/>
    </location>
</feature>
<feature type="compositionally biased region" description="Low complexity" evidence="1">
    <location>
        <begin position="36"/>
        <end position="51"/>
    </location>
</feature>
<feature type="compositionally biased region" description="Basic residues" evidence="1">
    <location>
        <begin position="252"/>
        <end position="269"/>
    </location>
</feature>
<dbReference type="Pfam" id="PF22936">
    <property type="entry name" value="Pol_BBD"/>
    <property type="match status" value="1"/>
</dbReference>
<dbReference type="Pfam" id="PF14223">
    <property type="entry name" value="Retrotran_gag_2"/>
    <property type="match status" value="1"/>
</dbReference>
<feature type="region of interest" description="Disordered" evidence="1">
    <location>
        <begin position="252"/>
        <end position="321"/>
    </location>
</feature>
<feature type="region of interest" description="Disordered" evidence="1">
    <location>
        <begin position="858"/>
        <end position="919"/>
    </location>
</feature>
<feature type="compositionally biased region" description="Polar residues" evidence="1">
    <location>
        <begin position="858"/>
        <end position="868"/>
    </location>
</feature>
<protein>
    <recommendedName>
        <fullName evidence="2">Retrovirus-related Pol polyprotein from transposon TNT 1-94-like beta-barrel domain-containing protein</fullName>
    </recommendedName>
</protein>
<reference evidence="3" key="1">
    <citation type="submission" date="2021-12" db="EMBL/GenBank/DDBJ databases">
        <authorList>
            <person name="Martin H S."/>
        </authorList>
    </citation>
    <scope>NUCLEOTIDE SEQUENCE</scope>
</reference>
<feature type="compositionally biased region" description="Low complexity" evidence="1">
    <location>
        <begin position="890"/>
        <end position="902"/>
    </location>
</feature>
<feature type="domain" description="Retrovirus-related Pol polyprotein from transposon TNT 1-94-like beta-barrel" evidence="2">
    <location>
        <begin position="632"/>
        <end position="707"/>
    </location>
</feature>
<evidence type="ECO:0000256" key="1">
    <source>
        <dbReference type="SAM" id="MobiDB-lite"/>
    </source>
</evidence>
<dbReference type="AlphaFoldDB" id="A0A8J9Y9H9"/>
<gene>
    <name evidence="3" type="ORF">BINO364_LOCUS5961</name>
</gene>
<keyword evidence="4" id="KW-1185">Reference proteome</keyword>
<name>A0A8J9Y9H9_9NEOP</name>
<evidence type="ECO:0000313" key="4">
    <source>
        <dbReference type="Proteomes" id="UP000838878"/>
    </source>
</evidence>
<feature type="compositionally biased region" description="Polar residues" evidence="1">
    <location>
        <begin position="905"/>
        <end position="916"/>
    </location>
</feature>